<feature type="compositionally biased region" description="Polar residues" evidence="6">
    <location>
        <begin position="427"/>
        <end position="447"/>
    </location>
</feature>
<dbReference type="GO" id="GO:0000978">
    <property type="term" value="F:RNA polymerase II cis-regulatory region sequence-specific DNA binding"/>
    <property type="evidence" value="ECO:0007669"/>
    <property type="project" value="TreeGrafter"/>
</dbReference>
<keyword evidence="3 5" id="KW-0863">Zinc-finger</keyword>
<feature type="domain" description="C2H2-type" evidence="7">
    <location>
        <begin position="535"/>
        <end position="562"/>
    </location>
</feature>
<dbReference type="PANTHER" id="PTHR19818:SF139">
    <property type="entry name" value="PAIR-RULE PROTEIN ODD-PAIRED"/>
    <property type="match status" value="1"/>
</dbReference>
<evidence type="ECO:0000256" key="3">
    <source>
        <dbReference type="ARBA" id="ARBA00022771"/>
    </source>
</evidence>
<dbReference type="SMART" id="SM00355">
    <property type="entry name" value="ZnF_C2H2"/>
    <property type="match status" value="6"/>
</dbReference>
<keyword evidence="2" id="KW-0677">Repeat</keyword>
<evidence type="ECO:0000313" key="9">
    <source>
        <dbReference type="Proteomes" id="UP001187682"/>
    </source>
</evidence>
<evidence type="ECO:0000256" key="6">
    <source>
        <dbReference type="SAM" id="MobiDB-lite"/>
    </source>
</evidence>
<feature type="region of interest" description="Disordered" evidence="6">
    <location>
        <begin position="1"/>
        <end position="45"/>
    </location>
</feature>
<dbReference type="InterPro" id="IPR013087">
    <property type="entry name" value="Znf_C2H2_type"/>
</dbReference>
<feature type="domain" description="C2H2-type" evidence="7">
    <location>
        <begin position="619"/>
        <end position="641"/>
    </location>
</feature>
<feature type="compositionally biased region" description="Polar residues" evidence="6">
    <location>
        <begin position="231"/>
        <end position="248"/>
    </location>
</feature>
<evidence type="ECO:0000256" key="4">
    <source>
        <dbReference type="ARBA" id="ARBA00022833"/>
    </source>
</evidence>
<gene>
    <name evidence="8" type="ORF">DNG_00277</name>
</gene>
<evidence type="ECO:0000259" key="7">
    <source>
        <dbReference type="PROSITE" id="PS50157"/>
    </source>
</evidence>
<evidence type="ECO:0000256" key="1">
    <source>
        <dbReference type="ARBA" id="ARBA00022723"/>
    </source>
</evidence>
<dbReference type="InterPro" id="IPR050329">
    <property type="entry name" value="GLI_C2H2-zinc-finger"/>
</dbReference>
<feature type="region of interest" description="Disordered" evidence="6">
    <location>
        <begin position="87"/>
        <end position="106"/>
    </location>
</feature>
<dbReference type="Pfam" id="PF00096">
    <property type="entry name" value="zf-C2H2"/>
    <property type="match status" value="3"/>
</dbReference>
<feature type="compositionally biased region" description="Polar residues" evidence="6">
    <location>
        <begin position="214"/>
        <end position="224"/>
    </location>
</feature>
<dbReference type="SUPFAM" id="SSF57667">
    <property type="entry name" value="beta-beta-alpha zinc fingers"/>
    <property type="match status" value="3"/>
</dbReference>
<dbReference type="GO" id="GO:0008270">
    <property type="term" value="F:zinc ion binding"/>
    <property type="evidence" value="ECO:0007669"/>
    <property type="project" value="UniProtKB-KW"/>
</dbReference>
<feature type="region of interest" description="Disordered" evidence="6">
    <location>
        <begin position="419"/>
        <end position="452"/>
    </location>
</feature>
<dbReference type="GO" id="GO:0000981">
    <property type="term" value="F:DNA-binding transcription factor activity, RNA polymerase II-specific"/>
    <property type="evidence" value="ECO:0007669"/>
    <property type="project" value="TreeGrafter"/>
</dbReference>
<feature type="domain" description="C2H2-type" evidence="7">
    <location>
        <begin position="593"/>
        <end position="620"/>
    </location>
</feature>
<proteinExistence type="predicted"/>
<dbReference type="AlphaFoldDB" id="A0AAE8MQC6"/>
<dbReference type="FunFam" id="3.30.160.60:FF:000557">
    <property type="entry name" value="zinc finger and SCAN domain-containing protein 29"/>
    <property type="match status" value="1"/>
</dbReference>
<feature type="domain" description="C2H2-type" evidence="7">
    <location>
        <begin position="563"/>
        <end position="592"/>
    </location>
</feature>
<dbReference type="GO" id="GO:0005634">
    <property type="term" value="C:nucleus"/>
    <property type="evidence" value="ECO:0007669"/>
    <property type="project" value="UniProtKB-ARBA"/>
</dbReference>
<keyword evidence="4" id="KW-0862">Zinc</keyword>
<keyword evidence="1" id="KW-0479">Metal-binding</keyword>
<organism evidence="8 9">
    <name type="scientific">Cephalotrichum gorgonifer</name>
    <dbReference type="NCBI Taxonomy" id="2041049"/>
    <lineage>
        <taxon>Eukaryota</taxon>
        <taxon>Fungi</taxon>
        <taxon>Dikarya</taxon>
        <taxon>Ascomycota</taxon>
        <taxon>Pezizomycotina</taxon>
        <taxon>Sordariomycetes</taxon>
        <taxon>Hypocreomycetidae</taxon>
        <taxon>Microascales</taxon>
        <taxon>Microascaceae</taxon>
        <taxon>Cephalotrichum</taxon>
    </lineage>
</organism>
<evidence type="ECO:0000256" key="5">
    <source>
        <dbReference type="PROSITE-ProRule" id="PRU00042"/>
    </source>
</evidence>
<reference evidence="8" key="1">
    <citation type="submission" date="2018-03" db="EMBL/GenBank/DDBJ databases">
        <authorList>
            <person name="Guldener U."/>
        </authorList>
    </citation>
    <scope>NUCLEOTIDE SEQUENCE</scope>
</reference>
<dbReference type="PROSITE" id="PS50157">
    <property type="entry name" value="ZINC_FINGER_C2H2_2"/>
    <property type="match status" value="4"/>
</dbReference>
<dbReference type="PANTHER" id="PTHR19818">
    <property type="entry name" value="ZINC FINGER PROTEIN ZIC AND GLI"/>
    <property type="match status" value="1"/>
</dbReference>
<dbReference type="EMBL" id="ONZQ02000001">
    <property type="protein sequence ID" value="SPN96757.1"/>
    <property type="molecule type" value="Genomic_DNA"/>
</dbReference>
<dbReference type="Proteomes" id="UP001187682">
    <property type="component" value="Unassembled WGS sequence"/>
</dbReference>
<dbReference type="Pfam" id="PF13912">
    <property type="entry name" value="zf-C2H2_6"/>
    <property type="match status" value="1"/>
</dbReference>
<keyword evidence="9" id="KW-1185">Reference proteome</keyword>
<protein>
    <recommendedName>
        <fullName evidence="7">C2H2-type domain-containing protein</fullName>
    </recommendedName>
</protein>
<dbReference type="GO" id="GO:0045944">
    <property type="term" value="P:positive regulation of transcription by RNA polymerase II"/>
    <property type="evidence" value="ECO:0007669"/>
    <property type="project" value="UniProtKB-ARBA"/>
</dbReference>
<dbReference type="InterPro" id="IPR036236">
    <property type="entry name" value="Znf_C2H2_sf"/>
</dbReference>
<sequence length="669" mass="72390">MNNADYYTSDPTSATSHDHEPGLVDYNQVNAPQERPASPSQSSFDFQTQLSGLSYADQGGADSTFVNSPYSPYAQSNFFQTIDPQQAMSSWSQQGNDVSASPSDTAAATAMNPSHLFFPMGDADSVFPRYIPMEGDAAYLDRCTSPCAESCESQCGEDGDADVCCDPNCEDVADLCTEFCTDADCVDQVKCSSNICPITGLSSPDEDAAATLASIGTSDPSTSPRADGDLSAQTESSLRLSVPTSPQDSFITSPPMSGHYTGAFPNLFPHQPMTMGFYPTLPGDFGVNLDLVDDLIMHHNPQQPSHQVPHFRPCPLDNAPLLTRRCRLPRSVYDGVGAQPLHQMAGTNNYGLLPDSCGVYLSGPDDVLPHIASNHPQQYMTLQSYFDTNAAAPRINETNKMALLSAMEAMGPPNPVDGGAAALFDPYNTTPSSTPHDSATPQTQGSDATHDTVDATPQFSCKWLEDSGAVCGLQFDDSERLHQHVITHSRSLKKIEAGHRCRWAGCTRPEGPKGCFPQRTKLERHLQTHTGYKPAECKICGLALSGVQALAQHMRTHTNETPWKCPFPGCGKEFKQQSALTMHTRTHTDEKPLSCDICGKRFSESSNLSKHKKIHSRSFKCVVCGKDFSRADQLRKHEKLHDVASAAAGDGALLSKTYDGRVTKVKGKA</sequence>
<dbReference type="FunFam" id="3.30.160.60:FF:002343">
    <property type="entry name" value="Zinc finger protein 33A"/>
    <property type="match status" value="1"/>
</dbReference>
<dbReference type="PROSITE" id="PS00028">
    <property type="entry name" value="ZINC_FINGER_C2H2_1"/>
    <property type="match status" value="4"/>
</dbReference>
<feature type="compositionally biased region" description="Polar residues" evidence="6">
    <location>
        <begin position="87"/>
        <end position="98"/>
    </location>
</feature>
<feature type="compositionally biased region" description="Polar residues" evidence="6">
    <location>
        <begin position="1"/>
        <end position="15"/>
    </location>
</feature>
<name>A0AAE8MQC6_9PEZI</name>
<dbReference type="Gene3D" id="3.30.160.60">
    <property type="entry name" value="Classic Zinc Finger"/>
    <property type="match status" value="5"/>
</dbReference>
<evidence type="ECO:0000256" key="2">
    <source>
        <dbReference type="ARBA" id="ARBA00022737"/>
    </source>
</evidence>
<accession>A0AAE8MQC6</accession>
<evidence type="ECO:0000313" key="8">
    <source>
        <dbReference type="EMBL" id="SPN96757.1"/>
    </source>
</evidence>
<comment type="caution">
    <text evidence="8">The sequence shown here is derived from an EMBL/GenBank/DDBJ whole genome shotgun (WGS) entry which is preliminary data.</text>
</comment>
<feature type="region of interest" description="Disordered" evidence="6">
    <location>
        <begin position="214"/>
        <end position="248"/>
    </location>
</feature>